<evidence type="ECO:0000256" key="4">
    <source>
        <dbReference type="SAM" id="MobiDB-lite"/>
    </source>
</evidence>
<dbReference type="GO" id="GO:0003677">
    <property type="term" value="F:DNA binding"/>
    <property type="evidence" value="ECO:0007669"/>
    <property type="project" value="InterPro"/>
</dbReference>
<dbReference type="Pfam" id="PF04082">
    <property type="entry name" value="Fungal_trans"/>
    <property type="match status" value="1"/>
</dbReference>
<evidence type="ECO:0000313" key="6">
    <source>
        <dbReference type="EMBL" id="KAK6524078.1"/>
    </source>
</evidence>
<dbReference type="GO" id="GO:0000981">
    <property type="term" value="F:DNA-binding transcription factor activity, RNA polymerase II-specific"/>
    <property type="evidence" value="ECO:0007669"/>
    <property type="project" value="InterPro"/>
</dbReference>
<evidence type="ECO:0000256" key="1">
    <source>
        <dbReference type="ARBA" id="ARBA00022723"/>
    </source>
</evidence>
<dbReference type="SUPFAM" id="SSF57701">
    <property type="entry name" value="Zn2/Cys6 DNA-binding domain"/>
    <property type="match status" value="1"/>
</dbReference>
<evidence type="ECO:0000256" key="3">
    <source>
        <dbReference type="SAM" id="Coils"/>
    </source>
</evidence>
<feature type="coiled-coil region" evidence="3">
    <location>
        <begin position="80"/>
        <end position="107"/>
    </location>
</feature>
<protein>
    <recommendedName>
        <fullName evidence="5">Zn(2)-C6 fungal-type domain-containing protein</fullName>
    </recommendedName>
</protein>
<dbReference type="GO" id="GO:0008270">
    <property type="term" value="F:zinc ion binding"/>
    <property type="evidence" value="ECO:0007669"/>
    <property type="project" value="InterPro"/>
</dbReference>
<dbReference type="AlphaFoldDB" id="A0AAV9WRX1"/>
<keyword evidence="3" id="KW-0175">Coiled coil</keyword>
<accession>A0AAV9WRX1</accession>
<evidence type="ECO:0000256" key="2">
    <source>
        <dbReference type="ARBA" id="ARBA00023242"/>
    </source>
</evidence>
<dbReference type="InterPro" id="IPR036864">
    <property type="entry name" value="Zn2-C6_fun-type_DNA-bd_sf"/>
</dbReference>
<dbReference type="PANTHER" id="PTHR47256">
    <property type="entry name" value="ZN(II)2CYS6 TRANSCRIPTION FACTOR (EUROFUNG)-RELATED"/>
    <property type="match status" value="1"/>
</dbReference>
<dbReference type="CDD" id="cd12148">
    <property type="entry name" value="fungal_TF_MHR"/>
    <property type="match status" value="1"/>
</dbReference>
<dbReference type="GO" id="GO:0006351">
    <property type="term" value="P:DNA-templated transcription"/>
    <property type="evidence" value="ECO:0007669"/>
    <property type="project" value="InterPro"/>
</dbReference>
<feature type="region of interest" description="Disordered" evidence="4">
    <location>
        <begin position="598"/>
        <end position="618"/>
    </location>
</feature>
<dbReference type="SMART" id="SM00066">
    <property type="entry name" value="GAL4"/>
    <property type="match status" value="1"/>
</dbReference>
<dbReference type="PANTHER" id="PTHR47256:SF3">
    <property type="entry name" value="ZN(II)2CYS6 TRANSCRIPTION FACTOR (EUROFUNG)"/>
    <property type="match status" value="1"/>
</dbReference>
<dbReference type="InterPro" id="IPR053187">
    <property type="entry name" value="Notoamide_regulator"/>
</dbReference>
<gene>
    <name evidence="6" type="ORF">TWF694_005741</name>
</gene>
<dbReference type="Proteomes" id="UP001365542">
    <property type="component" value="Unassembled WGS sequence"/>
</dbReference>
<keyword evidence="2" id="KW-0539">Nucleus</keyword>
<dbReference type="EMBL" id="JAVHJO010000018">
    <property type="protein sequence ID" value="KAK6524078.1"/>
    <property type="molecule type" value="Genomic_DNA"/>
</dbReference>
<proteinExistence type="predicted"/>
<dbReference type="CDD" id="cd00067">
    <property type="entry name" value="GAL4"/>
    <property type="match status" value="1"/>
</dbReference>
<dbReference type="Gene3D" id="4.10.240.10">
    <property type="entry name" value="Zn(2)-C6 fungal-type DNA-binding domain"/>
    <property type="match status" value="1"/>
</dbReference>
<keyword evidence="7" id="KW-1185">Reference proteome</keyword>
<dbReference type="PROSITE" id="PS50048">
    <property type="entry name" value="ZN2_CY6_FUNGAL_2"/>
    <property type="match status" value="1"/>
</dbReference>
<keyword evidence="1" id="KW-0479">Metal-binding</keyword>
<dbReference type="Pfam" id="PF00172">
    <property type="entry name" value="Zn_clus"/>
    <property type="match status" value="1"/>
</dbReference>
<organism evidence="6 7">
    <name type="scientific">Orbilia ellipsospora</name>
    <dbReference type="NCBI Taxonomy" id="2528407"/>
    <lineage>
        <taxon>Eukaryota</taxon>
        <taxon>Fungi</taxon>
        <taxon>Dikarya</taxon>
        <taxon>Ascomycota</taxon>
        <taxon>Pezizomycotina</taxon>
        <taxon>Orbiliomycetes</taxon>
        <taxon>Orbiliales</taxon>
        <taxon>Orbiliaceae</taxon>
        <taxon>Orbilia</taxon>
    </lineage>
</organism>
<sequence>MSGKGSSSKTPLRKLRPAAAFQPRPAMVAKSTRKARARNACIPCQQSKRKCNEETPKCGACIEADVECVYSIEETARYKRNIIRNKIKEYESDIDKYERIFEHIRNSSISSLERVLDVIRGQASLEDIVLFIRHDHSPFLPTEVISPKPATSDLSLLMNEQWATLDPSGGIDLSIVDDRPILNLSAQPWTTVTNDDELVSHLMSLYMTWDHPIWHLFDFDIFIDAMKNNDTTYCSPLLVNATLAEACHYSNRISSRADPHNPNFLGYRFFQEAMRLWNEETSKEPNLLTVQSALLLGVTLSADGMDRLGGMFLNNGIRLCKDLFMRPEDLEPTGKGKAAEGPPKTAAEEKFEFAKRITIWASFCFQCTYDYIVRCAHTMPLPTFPLPYLESVTPRGYIAPTDDPLPPHPVQHDPENGAYHDVKQASEWRPYPYIREPEPNLIRTNFQASCTFHIILYEVSEKQYESLNGEKSLTMAEKKRFYELFDQWKASLPDELEEKKYMASGPAFLHAHYHVAMLDIHQNKIRDAADEDPDELAAFKTDSESRFERSKSGLYNLLEAYASRNSMYTMAQPLTYAMLIASQNAMGSLAKLKGLETPTPVPAGQSPKTGEEAGDMPIIPRGPYDEDHVLKTFENTMKWACHASQSFVTLKIFVRLMQLEAQRLKIELSGETEEDLRRVFQWEKKDKGKWIEDLEKTQTNLLWRKKKKESNIVDMVKSLEELTVTEG</sequence>
<evidence type="ECO:0000313" key="7">
    <source>
        <dbReference type="Proteomes" id="UP001365542"/>
    </source>
</evidence>
<evidence type="ECO:0000259" key="5">
    <source>
        <dbReference type="PROSITE" id="PS50048"/>
    </source>
</evidence>
<dbReference type="InterPro" id="IPR001138">
    <property type="entry name" value="Zn2Cys6_DnaBD"/>
</dbReference>
<dbReference type="InterPro" id="IPR007219">
    <property type="entry name" value="XnlR_reg_dom"/>
</dbReference>
<comment type="caution">
    <text evidence="6">The sequence shown here is derived from an EMBL/GenBank/DDBJ whole genome shotgun (WGS) entry which is preliminary data.</text>
</comment>
<reference evidence="6 7" key="1">
    <citation type="submission" date="2019-10" db="EMBL/GenBank/DDBJ databases">
        <authorList>
            <person name="Palmer J.M."/>
        </authorList>
    </citation>
    <scope>NUCLEOTIDE SEQUENCE [LARGE SCALE GENOMIC DNA]</scope>
    <source>
        <strain evidence="6 7">TWF694</strain>
    </source>
</reference>
<name>A0AAV9WRX1_9PEZI</name>
<feature type="domain" description="Zn(2)-C6 fungal-type" evidence="5">
    <location>
        <begin position="40"/>
        <end position="70"/>
    </location>
</feature>